<evidence type="ECO:0000256" key="9">
    <source>
        <dbReference type="ARBA" id="ARBA00023306"/>
    </source>
</evidence>
<proteinExistence type="inferred from homology"/>
<accession>A0AB33Z1Y7</accession>
<comment type="function">
    <text evidence="10">Necessary for normal cell division and for the maintenance of normal septation.</text>
</comment>
<comment type="cofactor">
    <cofactor evidence="1">
        <name>Mg(2+)</name>
        <dbReference type="ChEBI" id="CHEBI:18420"/>
    </cofactor>
</comment>
<keyword evidence="9 10" id="KW-0131">Cell cycle</keyword>
<keyword evidence="5 10" id="KW-0547">Nucleotide-binding</keyword>
<dbReference type="FunFam" id="3.40.50.300:FF:000098">
    <property type="entry name" value="Probable GTP-binding protein EngB"/>
    <property type="match status" value="1"/>
</dbReference>
<protein>
    <recommendedName>
        <fullName evidence="10">Probable GTP-binding protein EngB</fullName>
    </recommendedName>
</protein>
<dbReference type="PANTHER" id="PTHR11649:SF13">
    <property type="entry name" value="ENGB-TYPE G DOMAIN-CONTAINING PROTEIN"/>
    <property type="match status" value="1"/>
</dbReference>
<feature type="domain" description="EngB-type G" evidence="11">
    <location>
        <begin position="24"/>
        <end position="198"/>
    </location>
</feature>
<evidence type="ECO:0000259" key="11">
    <source>
        <dbReference type="PROSITE" id="PS51706"/>
    </source>
</evidence>
<sequence length="200" mass="22865">MNPLYHRAEYLLNAPNLKTTPKGVEYEVAFAGRSNAGKSSAINTLTNQKSLARTSKTPGRTQQLVYFKLDDQRCLVDLPGYGFAKVPPKIQQQWQTELERYLEKRQALHGLVLLVDIRRSLGEYDRQMIDYATHLNLDVFVALTKADKLNRNNAKNTLFAVQKQLKDSPGNVQVELFSSLKKEGVEQLHNWLDEHLNVQK</sequence>
<evidence type="ECO:0000256" key="8">
    <source>
        <dbReference type="ARBA" id="ARBA00023210"/>
    </source>
</evidence>
<organism evidence="12 13">
    <name type="scientific">Cycloclasticus pugetii</name>
    <dbReference type="NCBI Taxonomy" id="34068"/>
    <lineage>
        <taxon>Bacteria</taxon>
        <taxon>Pseudomonadati</taxon>
        <taxon>Pseudomonadota</taxon>
        <taxon>Gammaproteobacteria</taxon>
        <taxon>Thiotrichales</taxon>
        <taxon>Piscirickettsiaceae</taxon>
        <taxon>Cycloclasticus</taxon>
    </lineage>
</organism>
<keyword evidence="4" id="KW-0479">Metal-binding</keyword>
<gene>
    <name evidence="10 12" type="primary">engB</name>
    <name evidence="12" type="ORF">L196_06510</name>
</gene>
<keyword evidence="3 10" id="KW-0132">Cell division</keyword>
<evidence type="ECO:0000256" key="10">
    <source>
        <dbReference type="HAMAP-Rule" id="MF_00321"/>
    </source>
</evidence>
<dbReference type="Gene3D" id="3.40.50.300">
    <property type="entry name" value="P-loop containing nucleotide triphosphate hydrolases"/>
    <property type="match status" value="1"/>
</dbReference>
<dbReference type="SUPFAM" id="SSF52540">
    <property type="entry name" value="P-loop containing nucleoside triphosphate hydrolases"/>
    <property type="match status" value="1"/>
</dbReference>
<keyword evidence="7 10" id="KW-0342">GTP-binding</keyword>
<evidence type="ECO:0000256" key="1">
    <source>
        <dbReference type="ARBA" id="ARBA00001946"/>
    </source>
</evidence>
<evidence type="ECO:0000256" key="7">
    <source>
        <dbReference type="ARBA" id="ARBA00023134"/>
    </source>
</evidence>
<dbReference type="AlphaFoldDB" id="A0AB33Z1Y7"/>
<evidence type="ECO:0000256" key="3">
    <source>
        <dbReference type="ARBA" id="ARBA00022618"/>
    </source>
</evidence>
<dbReference type="CDD" id="cd01876">
    <property type="entry name" value="YihA_EngB"/>
    <property type="match status" value="1"/>
</dbReference>
<comment type="similarity">
    <text evidence="2 10">Belongs to the TRAFAC class TrmE-Era-EngA-EngB-Septin-like GTPase superfamily. EngB GTPase family.</text>
</comment>
<dbReference type="NCBIfam" id="TIGR03598">
    <property type="entry name" value="GTPase_YsxC"/>
    <property type="match status" value="1"/>
</dbReference>
<dbReference type="PROSITE" id="PS51706">
    <property type="entry name" value="G_ENGB"/>
    <property type="match status" value="1"/>
</dbReference>
<evidence type="ECO:0000313" key="13">
    <source>
        <dbReference type="Proteomes" id="UP000015462"/>
    </source>
</evidence>
<dbReference type="GO" id="GO:0046872">
    <property type="term" value="F:metal ion binding"/>
    <property type="evidence" value="ECO:0007669"/>
    <property type="project" value="UniProtKB-KW"/>
</dbReference>
<dbReference type="GO" id="GO:0005829">
    <property type="term" value="C:cytosol"/>
    <property type="evidence" value="ECO:0007669"/>
    <property type="project" value="TreeGrafter"/>
</dbReference>
<dbReference type="InterPro" id="IPR006073">
    <property type="entry name" value="GTP-bd"/>
</dbReference>
<dbReference type="GO" id="GO:0005525">
    <property type="term" value="F:GTP binding"/>
    <property type="evidence" value="ECO:0007669"/>
    <property type="project" value="UniProtKB-UniRule"/>
</dbReference>
<keyword evidence="8 10" id="KW-0717">Septation</keyword>
<dbReference type="HAMAP" id="MF_00321">
    <property type="entry name" value="GTPase_EngB"/>
    <property type="match status" value="1"/>
</dbReference>
<keyword evidence="13" id="KW-1185">Reference proteome</keyword>
<reference evidence="12 13" key="1">
    <citation type="journal article" date="2013" name="Genome Announc.">
        <title>Genome Sequence of the Pyrene- and Fluoranthene-Degrading Bacterium Cycloclasticus sp. Strain PY97M.</title>
        <authorList>
            <person name="Cui Z."/>
            <person name="Xu G."/>
            <person name="Li Q."/>
            <person name="Gao W."/>
            <person name="Zheng L."/>
        </authorList>
    </citation>
    <scope>NUCLEOTIDE SEQUENCE [LARGE SCALE GENOMIC DNA]</scope>
    <source>
        <strain evidence="12 13">PY97M</strain>
    </source>
</reference>
<dbReference type="PANTHER" id="PTHR11649">
    <property type="entry name" value="MSS1/TRME-RELATED GTP-BINDING PROTEIN"/>
    <property type="match status" value="1"/>
</dbReference>
<evidence type="ECO:0000256" key="5">
    <source>
        <dbReference type="ARBA" id="ARBA00022741"/>
    </source>
</evidence>
<dbReference type="EMBL" id="ASHL01000004">
    <property type="protein sequence ID" value="EPD13273.1"/>
    <property type="molecule type" value="Genomic_DNA"/>
</dbReference>
<dbReference type="GO" id="GO:0000917">
    <property type="term" value="P:division septum assembly"/>
    <property type="evidence" value="ECO:0007669"/>
    <property type="project" value="UniProtKB-KW"/>
</dbReference>
<name>A0AB33Z1Y7_9GAMM</name>
<evidence type="ECO:0000256" key="6">
    <source>
        <dbReference type="ARBA" id="ARBA00022842"/>
    </source>
</evidence>
<dbReference type="RefSeq" id="WP_015005012.1">
    <property type="nucleotide sequence ID" value="NZ_JARGOU010000011.1"/>
</dbReference>
<dbReference type="Proteomes" id="UP000015462">
    <property type="component" value="Unassembled WGS sequence"/>
</dbReference>
<evidence type="ECO:0000256" key="4">
    <source>
        <dbReference type="ARBA" id="ARBA00022723"/>
    </source>
</evidence>
<dbReference type="InterPro" id="IPR030393">
    <property type="entry name" value="G_ENGB_dom"/>
</dbReference>
<comment type="caution">
    <text evidence="12">The sequence shown here is derived from an EMBL/GenBank/DDBJ whole genome shotgun (WGS) entry which is preliminary data.</text>
</comment>
<dbReference type="InterPro" id="IPR019987">
    <property type="entry name" value="GTP-bd_ribosome_bio_YsxC"/>
</dbReference>
<dbReference type="Pfam" id="PF01926">
    <property type="entry name" value="MMR_HSR1"/>
    <property type="match status" value="1"/>
</dbReference>
<evidence type="ECO:0000256" key="2">
    <source>
        <dbReference type="ARBA" id="ARBA00009638"/>
    </source>
</evidence>
<evidence type="ECO:0000313" key="12">
    <source>
        <dbReference type="EMBL" id="EPD13273.1"/>
    </source>
</evidence>
<keyword evidence="6" id="KW-0460">Magnesium</keyword>
<dbReference type="InterPro" id="IPR027417">
    <property type="entry name" value="P-loop_NTPase"/>
</dbReference>